<protein>
    <submittedName>
        <fullName evidence="3">Uncharacterized protein</fullName>
    </submittedName>
</protein>
<comment type="caution">
    <text evidence="3">The sequence shown here is derived from an EMBL/GenBank/DDBJ whole genome shotgun (WGS) entry which is preliminary data.</text>
</comment>
<sequence length="760" mass="80085">MTQASQALPSWMTLTSAVITDADGGLSTSFGTLTLPLTYYGPPIPLGTDGTWVYGGLSSPPPVTATSTVPTATSSSPATPSSAPSITSSPTSSPTSSLSPAPPGASATPPATPSHGLSKAAIGGLIGGILGALLLLVLVLTMCVLCRNRRRSGSSGQQTTSSFWNRQTTLFTADPGSTPIWTGWDLVSPTEAEEGIRTPGEGSPRHSGEEQDPFLTRRRSGTIAEEMAQTKTGTDTLVSVPAAAVVSQVRSSPPRTGNIIPRDVINRMLDEGYDEPPTDIRIVEPSPQVDYSPLLPPPMLNPDALGGIGIRTSRNISQRSISSQNRSLGSQKSIGSLEDAELRVARRVRVTELNAESGPSRNNLGLQNLSGRLGRLSWFRRMSLTAAGRAEQADSSADPGGLDAYTRSPTRSSHSRHASRSRPSSYVRFQEEPLSPRTPRIESGLGYNSVSSRPISSVSGKSTSAASGNTVYHDAVSTPTSEIPDVPEIPERFQTRDSNSGNGGSASHSQQSLAQAPGESSRLTGHSMYSTVPTQPPPAYDDNSSSQHRAHTRLPSNIDVLDLPAPAPVTSLATSRFGSGSGNANAFPPPGLSPIPNTWRESYPSNQVSPTSSTDINIDIEDEPPAATAGWRTLAGGSGFSQGGRRTTFGTAGMPMVINPPISPASEQGSLHSMRSHLSPCVRRADEVPYRRYPGELPTSIVTPLPSFIVPSAHRAGCLADFVSNAPPLRSSGWHCQLGNKLDHNDVHNGPYFRRNHACP</sequence>
<evidence type="ECO:0000256" key="2">
    <source>
        <dbReference type="SAM" id="Phobius"/>
    </source>
</evidence>
<feature type="transmembrane region" description="Helical" evidence="2">
    <location>
        <begin position="120"/>
        <end position="145"/>
    </location>
</feature>
<gene>
    <name evidence="3" type="ORF">EUX98_g5955</name>
</gene>
<feature type="compositionally biased region" description="Low complexity" evidence="1">
    <location>
        <begin position="449"/>
        <end position="468"/>
    </location>
</feature>
<feature type="region of interest" description="Disordered" evidence="1">
    <location>
        <begin position="191"/>
        <end position="218"/>
    </location>
</feature>
<feature type="region of interest" description="Disordered" evidence="1">
    <location>
        <begin position="63"/>
        <end position="115"/>
    </location>
</feature>
<evidence type="ECO:0000313" key="3">
    <source>
        <dbReference type="EMBL" id="THH28239.1"/>
    </source>
</evidence>
<keyword evidence="2" id="KW-1133">Transmembrane helix</keyword>
<evidence type="ECO:0000313" key="4">
    <source>
        <dbReference type="Proteomes" id="UP000308730"/>
    </source>
</evidence>
<keyword evidence="2" id="KW-0472">Membrane</keyword>
<feature type="compositionally biased region" description="Low complexity" evidence="1">
    <location>
        <begin position="64"/>
        <end position="109"/>
    </location>
</feature>
<keyword evidence="2" id="KW-0812">Transmembrane</keyword>
<feature type="compositionally biased region" description="Polar residues" evidence="1">
    <location>
        <begin position="521"/>
        <end position="533"/>
    </location>
</feature>
<name>A0A4S4MQJ4_9APHY</name>
<dbReference type="Proteomes" id="UP000308730">
    <property type="component" value="Unassembled WGS sequence"/>
</dbReference>
<proteinExistence type="predicted"/>
<dbReference type="EMBL" id="SGPM01000192">
    <property type="protein sequence ID" value="THH28239.1"/>
    <property type="molecule type" value="Genomic_DNA"/>
</dbReference>
<dbReference type="AlphaFoldDB" id="A0A4S4MQJ4"/>
<keyword evidence="4" id="KW-1185">Reference proteome</keyword>
<feature type="region of interest" description="Disordered" evidence="1">
    <location>
        <begin position="388"/>
        <end position="550"/>
    </location>
</feature>
<accession>A0A4S4MQJ4</accession>
<dbReference type="OrthoDB" id="2563978at2759"/>
<evidence type="ECO:0000256" key="1">
    <source>
        <dbReference type="SAM" id="MobiDB-lite"/>
    </source>
</evidence>
<feature type="compositionally biased region" description="Polar residues" evidence="1">
    <location>
        <begin position="572"/>
        <end position="584"/>
    </location>
</feature>
<feature type="region of interest" description="Disordered" evidence="1">
    <location>
        <begin position="572"/>
        <end position="597"/>
    </location>
</feature>
<reference evidence="3 4" key="1">
    <citation type="submission" date="2019-02" db="EMBL/GenBank/DDBJ databases">
        <title>Genome sequencing of the rare red list fungi Antrodiella citrinella (Flaviporus citrinellus).</title>
        <authorList>
            <person name="Buettner E."/>
            <person name="Kellner H."/>
        </authorList>
    </citation>
    <scope>NUCLEOTIDE SEQUENCE [LARGE SCALE GENOMIC DNA]</scope>
    <source>
        <strain evidence="3 4">DSM 108506</strain>
    </source>
</reference>
<feature type="compositionally biased region" description="Low complexity" evidence="1">
    <location>
        <begin position="505"/>
        <end position="516"/>
    </location>
</feature>
<organism evidence="3 4">
    <name type="scientific">Antrodiella citrinella</name>
    <dbReference type="NCBI Taxonomy" id="2447956"/>
    <lineage>
        <taxon>Eukaryota</taxon>
        <taxon>Fungi</taxon>
        <taxon>Dikarya</taxon>
        <taxon>Basidiomycota</taxon>
        <taxon>Agaricomycotina</taxon>
        <taxon>Agaricomycetes</taxon>
        <taxon>Polyporales</taxon>
        <taxon>Steccherinaceae</taxon>
        <taxon>Antrodiella</taxon>
    </lineage>
</organism>